<evidence type="ECO:0000313" key="11">
    <source>
        <dbReference type="RefSeq" id="XP_010910758.1"/>
    </source>
</evidence>
<feature type="domain" description="Casparian strip membrane protein" evidence="9">
    <location>
        <begin position="43"/>
        <end position="177"/>
    </location>
</feature>
<dbReference type="RefSeq" id="XP_010910758.1">
    <property type="nucleotide sequence ID" value="XM_010912456.3"/>
</dbReference>
<evidence type="ECO:0000256" key="7">
    <source>
        <dbReference type="ARBA" id="ARBA00023136"/>
    </source>
</evidence>
<evidence type="ECO:0000259" key="9">
    <source>
        <dbReference type="Pfam" id="PF04535"/>
    </source>
</evidence>
<dbReference type="InParanoid" id="A0A6I9QJP2"/>
<evidence type="ECO:0000256" key="1">
    <source>
        <dbReference type="ARBA" id="ARBA00004651"/>
    </source>
</evidence>
<keyword evidence="7 8" id="KW-0472">Membrane</keyword>
<dbReference type="OrthoDB" id="1907587at2759"/>
<feature type="transmembrane region" description="Helical" evidence="8">
    <location>
        <begin position="83"/>
        <end position="104"/>
    </location>
</feature>
<keyword evidence="5 8" id="KW-0812">Transmembrane</keyword>
<accession>A0A6I9QJP2</accession>
<dbReference type="GeneID" id="105036714"/>
<evidence type="ECO:0000256" key="5">
    <source>
        <dbReference type="ARBA" id="ARBA00022692"/>
    </source>
</evidence>
<sequence length="201" mass="21936">MPSPLRNGDTPLPAEAGGPLHRHQGRHFLSSISEHKVRRLIALILLLRLAAFCFSLSAAIFMSTNSSRSPASPSWLRFHPFRFVFAANGIVAVYSLFEMGASIWEILKGATLLPESLQLWFDFSHDQVFAYILLSAEAAGLTEARGKACVWAAERESGGFCVQSYISVGLGFAGFAFLALSTLLSAFRVASYIITGSSFHF</sequence>
<evidence type="ECO:0000256" key="2">
    <source>
        <dbReference type="ARBA" id="ARBA00007651"/>
    </source>
</evidence>
<comment type="similarity">
    <text evidence="2 8">Belongs to the Casparian strip membrane proteins (CASP) family.</text>
</comment>
<keyword evidence="6 8" id="KW-1133">Transmembrane helix</keyword>
<reference evidence="11" key="1">
    <citation type="submission" date="2025-08" db="UniProtKB">
        <authorList>
            <consortium name="RefSeq"/>
        </authorList>
    </citation>
    <scope>IDENTIFICATION</scope>
</reference>
<dbReference type="Proteomes" id="UP000504607">
    <property type="component" value="Unplaced"/>
</dbReference>
<dbReference type="FunCoup" id="A0A6I9QJP2">
    <property type="interactions" value="1534"/>
</dbReference>
<dbReference type="PANTHER" id="PTHR33573:SF56">
    <property type="entry name" value="CASP-LIKE PROTEIN 4C1"/>
    <property type="match status" value="1"/>
</dbReference>
<dbReference type="PANTHER" id="PTHR33573">
    <property type="entry name" value="CASP-LIKE PROTEIN 4A4"/>
    <property type="match status" value="1"/>
</dbReference>
<comment type="caution">
    <text evidence="8">Lacks conserved residue(s) required for the propagation of feature annotation.</text>
</comment>
<dbReference type="Pfam" id="PF04535">
    <property type="entry name" value="CASP_dom"/>
    <property type="match status" value="1"/>
</dbReference>
<evidence type="ECO:0000256" key="6">
    <source>
        <dbReference type="ARBA" id="ARBA00022989"/>
    </source>
</evidence>
<comment type="subunit">
    <text evidence="3 8">Homodimer and heterodimers.</text>
</comment>
<dbReference type="KEGG" id="egu:105036714"/>
<evidence type="ECO:0000256" key="4">
    <source>
        <dbReference type="ARBA" id="ARBA00022475"/>
    </source>
</evidence>
<evidence type="ECO:0000256" key="3">
    <source>
        <dbReference type="ARBA" id="ARBA00011489"/>
    </source>
</evidence>
<keyword evidence="4 8" id="KW-1003">Cell membrane</keyword>
<organism evidence="10 11">
    <name type="scientific">Elaeis guineensis var. tenera</name>
    <name type="common">Oil palm</name>
    <dbReference type="NCBI Taxonomy" id="51953"/>
    <lineage>
        <taxon>Eukaryota</taxon>
        <taxon>Viridiplantae</taxon>
        <taxon>Streptophyta</taxon>
        <taxon>Embryophyta</taxon>
        <taxon>Tracheophyta</taxon>
        <taxon>Spermatophyta</taxon>
        <taxon>Magnoliopsida</taxon>
        <taxon>Liliopsida</taxon>
        <taxon>Arecaceae</taxon>
        <taxon>Arecoideae</taxon>
        <taxon>Cocoseae</taxon>
        <taxon>Elaeidinae</taxon>
        <taxon>Elaeis</taxon>
    </lineage>
</organism>
<evidence type="ECO:0000256" key="8">
    <source>
        <dbReference type="RuleBase" id="RU361233"/>
    </source>
</evidence>
<evidence type="ECO:0000313" key="10">
    <source>
        <dbReference type="Proteomes" id="UP000504607"/>
    </source>
</evidence>
<proteinExistence type="inferred from homology"/>
<gene>
    <name evidence="11" type="primary">LOC105036714</name>
</gene>
<comment type="subcellular location">
    <subcellularLocation>
        <location evidence="1 8">Cell membrane</location>
        <topology evidence="1 8">Multi-pass membrane protein</topology>
    </subcellularLocation>
</comment>
<dbReference type="InterPro" id="IPR006702">
    <property type="entry name" value="CASP_dom"/>
</dbReference>
<feature type="transmembrane region" description="Helical" evidence="8">
    <location>
        <begin position="40"/>
        <end position="62"/>
    </location>
</feature>
<protein>
    <recommendedName>
        <fullName evidence="8">CASP-like protein</fullName>
    </recommendedName>
</protein>
<feature type="transmembrane region" description="Helical" evidence="8">
    <location>
        <begin position="165"/>
        <end position="187"/>
    </location>
</feature>
<dbReference type="AlphaFoldDB" id="A0A6I9QJP2"/>
<dbReference type="GO" id="GO:0005886">
    <property type="term" value="C:plasma membrane"/>
    <property type="evidence" value="ECO:0007669"/>
    <property type="project" value="UniProtKB-SubCell"/>
</dbReference>
<name>A0A6I9QJP2_ELAGV</name>
<keyword evidence="10" id="KW-1185">Reference proteome</keyword>